<feature type="domain" description="Endonuclease/exonuclease/phosphatase" evidence="4">
    <location>
        <begin position="509"/>
        <end position="802"/>
    </location>
</feature>
<keyword evidence="2" id="KW-0812">Transmembrane</keyword>
<keyword evidence="2" id="KW-1133">Transmembrane helix</keyword>
<dbReference type="RefSeq" id="WP_354364376.1">
    <property type="nucleotide sequence ID" value="NZ_JBEPLO010000005.1"/>
</dbReference>
<proteinExistence type="predicted"/>
<feature type="chain" id="PRO_5046671381" evidence="3">
    <location>
        <begin position="21"/>
        <end position="946"/>
    </location>
</feature>
<dbReference type="InterPro" id="IPR005135">
    <property type="entry name" value="Endo/exonuclease/phosphatase"/>
</dbReference>
<dbReference type="CDD" id="cd03524">
    <property type="entry name" value="RPA2_OBF_family"/>
    <property type="match status" value="1"/>
</dbReference>
<evidence type="ECO:0000313" key="6">
    <source>
        <dbReference type="Proteomes" id="UP001549122"/>
    </source>
</evidence>
<feature type="compositionally biased region" description="Basic and acidic residues" evidence="1">
    <location>
        <begin position="891"/>
        <end position="900"/>
    </location>
</feature>
<evidence type="ECO:0000256" key="2">
    <source>
        <dbReference type="SAM" id="Phobius"/>
    </source>
</evidence>
<dbReference type="EMBL" id="JBEPLO010000005">
    <property type="protein sequence ID" value="MET3557554.1"/>
    <property type="molecule type" value="Genomic_DNA"/>
</dbReference>
<accession>A0ABV2FG76</accession>
<comment type="caution">
    <text evidence="5">The sequence shown here is derived from an EMBL/GenBank/DDBJ whole genome shotgun (WGS) entry which is preliminary data.</text>
</comment>
<feature type="compositionally biased region" description="Low complexity" evidence="1">
    <location>
        <begin position="863"/>
        <end position="881"/>
    </location>
</feature>
<dbReference type="Proteomes" id="UP001549122">
    <property type="component" value="Unassembled WGS sequence"/>
</dbReference>
<dbReference type="SUPFAM" id="SSF56219">
    <property type="entry name" value="DNase I-like"/>
    <property type="match status" value="1"/>
</dbReference>
<name>A0ABV2FG76_9STRE</name>
<evidence type="ECO:0000256" key="3">
    <source>
        <dbReference type="SAM" id="SignalP"/>
    </source>
</evidence>
<reference evidence="5 6" key="1">
    <citation type="submission" date="2024-06" db="EMBL/GenBank/DDBJ databases">
        <title>Genomic Encyclopedia of Type Strains, Phase IV (KMG-IV): sequencing the most valuable type-strain genomes for metagenomic binning, comparative biology and taxonomic classification.</title>
        <authorList>
            <person name="Goeker M."/>
        </authorList>
    </citation>
    <scope>NUCLEOTIDE SEQUENCE [LARGE SCALE GENOMIC DNA]</scope>
    <source>
        <strain evidence="5 6">DSM 28303</strain>
    </source>
</reference>
<keyword evidence="3" id="KW-0732">Signal</keyword>
<dbReference type="InterPro" id="IPR036691">
    <property type="entry name" value="Endo/exonu/phosph_ase_sf"/>
</dbReference>
<feature type="region of interest" description="Disordered" evidence="1">
    <location>
        <begin position="815"/>
        <end position="915"/>
    </location>
</feature>
<dbReference type="Pfam" id="PF03372">
    <property type="entry name" value="Exo_endo_phos"/>
    <property type="match status" value="1"/>
</dbReference>
<dbReference type="Gene3D" id="3.60.10.10">
    <property type="entry name" value="Endonuclease/exonuclease/phosphatase"/>
    <property type="match status" value="1"/>
</dbReference>
<gene>
    <name evidence="5" type="ORF">ABID29_000664</name>
</gene>
<sequence>MKKGIYLISASVLATALWQAQPLAQSLLGETIYVQATEQESQVTRLADLRASGVQGQIYTVSGKVISAVNAWGGNGFYIQDASGAGFYIYPNKDVLGYNEGDFVQLTGTLSNFNGELQLIAITEHSLIEASHETAITETTITGLVPELQSTLVNLKDLTVGAISSDRFKNATFTVTDASGQTLAVRLDSRSGVNAEALMGKIGTGDKINLTGVLSTYQGNNQLKPFSLEQFEVVEKAGDSAVEPAAESLKISQIQGAGHESTYANKPVTVKDVVVTYIDTSNRFFVQDLVPDDDIRTSDGINVYLPKHGVAVGDVLTITGTVEEYFGSGYAEKETTDLTITQIKASQIEKTATAEVPAPVVLGVDRLIPDGIIDNDGLTSFDPQEDAIDFWESLEGMLVAVDDAKILGPSKYKELYVLPGSSTEQLNGSHGITLRPDKENTGIIPVLLKKDFVAKAGDSFTGRLAGPVSYSYTNYKVLVNNDSLPQFNDGGLQPEKTTLVKDENKLSIASYNVENFTADPGQTSEAKVTRIAKSFVEDLNGPDIIGLVEVQDNNGATDDGVVDASQSAARLIAAIQALGGPKYTYVDIAPENNADGGQPGANIRVGFLYNEARVQLAAKPVAAPNEAISWTNGSLTHSVGRIAPTDPGFVGVRKSLAAEFLFKGEKVVVVANHLSSKRGDNGLYGRVQPPVMASEGPRHQQALVLNQFAQAGIAQNPNANIVMLGDFNDFEFRKTLQLIEGNILSNMVSRHDEADRFSYFYQGNNQSLDHILVSNNLLERAEFDMIHVNSPFMEEHGRASDHDPLLLQLRLEPKEQPKPQETTQAQTTQTSVTTPAETTVTEPTTTTSPAVTSGAQTSVKKPTGQSTGTPTQPTTTVTSETKGSETAPQTDAREGQESRDGQGTSNRGSKRILPKAGSVQGKGMILGVALLSILAIVTFGYQKKQK</sequence>
<dbReference type="PANTHER" id="PTHR42834:SF1">
    <property type="entry name" value="ENDONUCLEASE_EXONUCLEASE_PHOSPHATASE FAMILY PROTEIN (AFU_ORTHOLOGUE AFUA_3G09210)"/>
    <property type="match status" value="1"/>
</dbReference>
<evidence type="ECO:0000256" key="1">
    <source>
        <dbReference type="SAM" id="MobiDB-lite"/>
    </source>
</evidence>
<protein>
    <submittedName>
        <fullName evidence="5">Extracellular nuclease</fullName>
    </submittedName>
</protein>
<dbReference type="CDD" id="cd04486">
    <property type="entry name" value="YhcR_OBF_like"/>
    <property type="match status" value="2"/>
</dbReference>
<feature type="transmembrane region" description="Helical" evidence="2">
    <location>
        <begin position="923"/>
        <end position="941"/>
    </location>
</feature>
<organism evidence="5 6">
    <name type="scientific">Streptococcus rupicaprae</name>
    <dbReference type="NCBI Taxonomy" id="759619"/>
    <lineage>
        <taxon>Bacteria</taxon>
        <taxon>Bacillati</taxon>
        <taxon>Bacillota</taxon>
        <taxon>Bacilli</taxon>
        <taxon>Lactobacillales</taxon>
        <taxon>Streptococcaceae</taxon>
        <taxon>Streptococcus</taxon>
    </lineage>
</organism>
<feature type="signal peptide" evidence="3">
    <location>
        <begin position="1"/>
        <end position="20"/>
    </location>
</feature>
<keyword evidence="2" id="KW-0472">Membrane</keyword>
<dbReference type="PANTHER" id="PTHR42834">
    <property type="entry name" value="ENDONUCLEASE/EXONUCLEASE/PHOSPHATASE FAMILY PROTEIN (AFU_ORTHOLOGUE AFUA_3G09210)"/>
    <property type="match status" value="1"/>
</dbReference>
<feature type="compositionally biased region" description="Low complexity" evidence="1">
    <location>
        <begin position="821"/>
        <end position="853"/>
    </location>
</feature>
<evidence type="ECO:0000259" key="4">
    <source>
        <dbReference type="Pfam" id="PF03372"/>
    </source>
</evidence>
<keyword evidence="6" id="KW-1185">Reference proteome</keyword>
<evidence type="ECO:0000313" key="5">
    <source>
        <dbReference type="EMBL" id="MET3557554.1"/>
    </source>
</evidence>